<evidence type="ECO:0000313" key="3">
    <source>
        <dbReference type="Proteomes" id="UP001632038"/>
    </source>
</evidence>
<keyword evidence="1" id="KW-0472">Membrane</keyword>
<dbReference type="Proteomes" id="UP001632038">
    <property type="component" value="Unassembled WGS sequence"/>
</dbReference>
<keyword evidence="1" id="KW-0812">Transmembrane</keyword>
<name>A0ABD3BF38_9LAMI</name>
<feature type="transmembrane region" description="Helical" evidence="1">
    <location>
        <begin position="88"/>
        <end position="105"/>
    </location>
</feature>
<keyword evidence="3" id="KW-1185">Reference proteome</keyword>
<sequence>MVRGPTRGQSLLLTRWWKPRAATKSPKESRSPRQDKVWRGMLDNTALIRVIFPPKERHLSQFALKKLLNRCLPAGRDMLGQAMATNRILLCTFLVLLSIIVSISANRSADQAIENDNSRLDMFLGCFRLFERYQFPFDEYDSIQDEMGANICNTASRVWQSMYENTGRFPPGYKEALLIWYKNNQTMVDIEICRSDHRRCPEELQKIAFSSLFDYIYNLCTL</sequence>
<proteinExistence type="predicted"/>
<gene>
    <name evidence="2" type="ORF">CASFOL_041076</name>
</gene>
<evidence type="ECO:0000313" key="2">
    <source>
        <dbReference type="EMBL" id="KAL3615415.1"/>
    </source>
</evidence>
<protein>
    <submittedName>
        <fullName evidence="2">Uncharacterized protein</fullName>
    </submittedName>
</protein>
<organism evidence="2 3">
    <name type="scientific">Castilleja foliolosa</name>
    <dbReference type="NCBI Taxonomy" id="1961234"/>
    <lineage>
        <taxon>Eukaryota</taxon>
        <taxon>Viridiplantae</taxon>
        <taxon>Streptophyta</taxon>
        <taxon>Embryophyta</taxon>
        <taxon>Tracheophyta</taxon>
        <taxon>Spermatophyta</taxon>
        <taxon>Magnoliopsida</taxon>
        <taxon>eudicotyledons</taxon>
        <taxon>Gunneridae</taxon>
        <taxon>Pentapetalae</taxon>
        <taxon>asterids</taxon>
        <taxon>lamiids</taxon>
        <taxon>Lamiales</taxon>
        <taxon>Orobanchaceae</taxon>
        <taxon>Pedicularideae</taxon>
        <taxon>Castillejinae</taxon>
        <taxon>Castilleja</taxon>
    </lineage>
</organism>
<reference evidence="3" key="1">
    <citation type="journal article" date="2024" name="IScience">
        <title>Strigolactones Initiate the Formation of Haustorium-like Structures in Castilleja.</title>
        <authorList>
            <person name="Buerger M."/>
            <person name="Peterson D."/>
            <person name="Chory J."/>
        </authorList>
    </citation>
    <scope>NUCLEOTIDE SEQUENCE [LARGE SCALE GENOMIC DNA]</scope>
</reference>
<comment type="caution">
    <text evidence="2">The sequence shown here is derived from an EMBL/GenBank/DDBJ whole genome shotgun (WGS) entry which is preliminary data.</text>
</comment>
<evidence type="ECO:0000256" key="1">
    <source>
        <dbReference type="SAM" id="Phobius"/>
    </source>
</evidence>
<keyword evidence="1" id="KW-1133">Transmembrane helix</keyword>
<dbReference type="AlphaFoldDB" id="A0ABD3BF38"/>
<accession>A0ABD3BF38</accession>
<dbReference type="EMBL" id="JAVIJP010000100">
    <property type="protein sequence ID" value="KAL3615415.1"/>
    <property type="molecule type" value="Genomic_DNA"/>
</dbReference>